<evidence type="ECO:0000313" key="2">
    <source>
        <dbReference type="Proteomes" id="UP000663861"/>
    </source>
</evidence>
<comment type="caution">
    <text evidence="1">The sequence shown here is derived from an EMBL/GenBank/DDBJ whole genome shotgun (WGS) entry which is preliminary data.</text>
</comment>
<dbReference type="Proteomes" id="UP000663861">
    <property type="component" value="Unassembled WGS sequence"/>
</dbReference>
<organism evidence="1 2">
    <name type="scientific">Rhizoctonia solani</name>
    <dbReference type="NCBI Taxonomy" id="456999"/>
    <lineage>
        <taxon>Eukaryota</taxon>
        <taxon>Fungi</taxon>
        <taxon>Dikarya</taxon>
        <taxon>Basidiomycota</taxon>
        <taxon>Agaricomycotina</taxon>
        <taxon>Agaricomycetes</taxon>
        <taxon>Cantharellales</taxon>
        <taxon>Ceratobasidiaceae</taxon>
        <taxon>Rhizoctonia</taxon>
    </lineage>
</organism>
<evidence type="ECO:0000313" key="1">
    <source>
        <dbReference type="EMBL" id="CAE6527477.1"/>
    </source>
</evidence>
<dbReference type="EMBL" id="CAJMWY010004312">
    <property type="protein sequence ID" value="CAE6527477.1"/>
    <property type="molecule type" value="Genomic_DNA"/>
</dbReference>
<sequence length="356" mass="40425">MPYTPTSSGLSGVLFVLTRYVARERHPHHNHDWGTLQFLLYELALRYMLVADEHQREATLRIVAANKVIDGWEVHPKHMDPQDSRCIMTAFIHTMSRGTSDLLLTEDPLIMLRLVHLATDAETQDLLPAVIRSTLVYVWAAMNNLENESKPEGFHQWFIACLSSLIRPLHNRPYPLTRITQSLVMDAMHESDFLDLIASIIVRLKPGESRYQAESSIATLGGLGVLFKLIVKAVPEVELGECFKDYVPAWWKVRRHILPNWHDMPAGHSRPHEMHYMHCEDTWLQISEILGLRSAIDSYTVPIANCDGGRCPMADTVNGLGAPQWIGSLVELIPHIENPPYAVPIMSISRLKSEYT</sequence>
<dbReference type="AlphaFoldDB" id="A0A8H3HPD5"/>
<protein>
    <submittedName>
        <fullName evidence="1">Uncharacterized protein</fullName>
    </submittedName>
</protein>
<proteinExistence type="predicted"/>
<name>A0A8H3HPD5_9AGAM</name>
<accession>A0A8H3HPD5</accession>
<reference evidence="1" key="1">
    <citation type="submission" date="2021-01" db="EMBL/GenBank/DDBJ databases">
        <authorList>
            <person name="Kaushik A."/>
        </authorList>
    </citation>
    <scope>NUCLEOTIDE SEQUENCE</scope>
    <source>
        <strain evidence="1">AG4-RS23</strain>
    </source>
</reference>
<gene>
    <name evidence="1" type="ORF">RDB_LOCUS167542</name>
</gene>